<dbReference type="Pfam" id="PF02312">
    <property type="entry name" value="CBF_beta"/>
    <property type="match status" value="1"/>
</dbReference>
<evidence type="ECO:0000256" key="4">
    <source>
        <dbReference type="SAM" id="MobiDB-lite"/>
    </source>
</evidence>
<comment type="similarity">
    <text evidence="3">Belongs to the CBF-beta family.</text>
</comment>
<feature type="non-terminal residue" evidence="5">
    <location>
        <position position="31"/>
    </location>
</feature>
<protein>
    <submittedName>
        <fullName evidence="5">(spotted green pufferfish) hypothetical protein</fullName>
    </submittedName>
</protein>
<name>Q4RZ68_TETNG</name>
<dbReference type="PANTHER" id="PTHR10276">
    <property type="entry name" value="CORE-BINDING FACTOR, BETA SUBUNIT"/>
    <property type="match status" value="1"/>
</dbReference>
<comment type="subcellular location">
    <subcellularLocation>
        <location evidence="1">Nucleus</location>
    </subcellularLocation>
</comment>
<dbReference type="GO" id="GO:0006357">
    <property type="term" value="P:regulation of transcription by RNA polymerase II"/>
    <property type="evidence" value="ECO:0007669"/>
    <property type="project" value="TreeGrafter"/>
</dbReference>
<reference evidence="5" key="2">
    <citation type="submission" date="2004-02" db="EMBL/GenBank/DDBJ databases">
        <authorList>
            <consortium name="Genoscope"/>
            <consortium name="Whitehead Institute Centre for Genome Research"/>
        </authorList>
    </citation>
    <scope>NUCLEOTIDE SEQUENCE</scope>
</reference>
<evidence type="ECO:0000256" key="2">
    <source>
        <dbReference type="ARBA" id="ARBA00023242"/>
    </source>
</evidence>
<dbReference type="Gene3D" id="2.40.250.10">
    <property type="entry name" value="Core binding factor, beta subunit"/>
    <property type="match status" value="1"/>
</dbReference>
<dbReference type="GO" id="GO:0003713">
    <property type="term" value="F:transcription coactivator activity"/>
    <property type="evidence" value="ECO:0007669"/>
    <property type="project" value="InterPro"/>
</dbReference>
<evidence type="ECO:0000256" key="1">
    <source>
        <dbReference type="ARBA" id="ARBA00004123"/>
    </source>
</evidence>
<dbReference type="KEGG" id="tng:GSTEN00026628G001"/>
<dbReference type="SUPFAM" id="SSF50723">
    <property type="entry name" value="Core binding factor beta, CBF"/>
    <property type="match status" value="1"/>
</dbReference>
<gene>
    <name evidence="5" type="ORF">GSTENG00026628001</name>
</gene>
<sequence length="31" mass="3750">QIKYTGFRDRPHEERQARFQNACRDGRSEVV</sequence>
<keyword evidence="2" id="KW-0539">Nucleus</keyword>
<comment type="caution">
    <text evidence="5">The sequence shown here is derived from an EMBL/GenBank/DDBJ whole genome shotgun (WGS) entry which is preliminary data.</text>
</comment>
<evidence type="ECO:0000313" key="5">
    <source>
        <dbReference type="EMBL" id="CAG06314.1"/>
    </source>
</evidence>
<dbReference type="GO" id="GO:0043565">
    <property type="term" value="F:sequence-specific DNA binding"/>
    <property type="evidence" value="ECO:0007669"/>
    <property type="project" value="TreeGrafter"/>
</dbReference>
<feature type="non-terminal residue" evidence="5">
    <location>
        <position position="1"/>
    </location>
</feature>
<dbReference type="InterPro" id="IPR003417">
    <property type="entry name" value="CBF_beta"/>
</dbReference>
<dbReference type="OrthoDB" id="10026505at2759"/>
<dbReference type="InterPro" id="IPR036552">
    <property type="entry name" value="CBF_bsu_sf"/>
</dbReference>
<dbReference type="GO" id="GO:0016513">
    <property type="term" value="C:core-binding factor complex"/>
    <property type="evidence" value="ECO:0007669"/>
    <property type="project" value="TreeGrafter"/>
</dbReference>
<reference evidence="5" key="1">
    <citation type="journal article" date="2004" name="Nature">
        <title>Genome duplication in the teleost fish Tetraodon nigroviridis reveals the early vertebrate proto-karyotype.</title>
        <authorList>
            <person name="Jaillon O."/>
            <person name="Aury J.-M."/>
            <person name="Brunet F."/>
            <person name="Petit J.-L."/>
            <person name="Stange-Thomann N."/>
            <person name="Mauceli E."/>
            <person name="Bouneau L."/>
            <person name="Fischer C."/>
            <person name="Ozouf-Costaz C."/>
            <person name="Bernot A."/>
            <person name="Nicaud S."/>
            <person name="Jaffe D."/>
            <person name="Fisher S."/>
            <person name="Lutfalla G."/>
            <person name="Dossat C."/>
            <person name="Segurens B."/>
            <person name="Dasilva C."/>
            <person name="Salanoubat M."/>
            <person name="Levy M."/>
            <person name="Boudet N."/>
            <person name="Castellano S."/>
            <person name="Anthouard V."/>
            <person name="Jubin C."/>
            <person name="Castelli V."/>
            <person name="Katinka M."/>
            <person name="Vacherie B."/>
            <person name="Biemont C."/>
            <person name="Skalli Z."/>
            <person name="Cattolico L."/>
            <person name="Poulain J."/>
            <person name="De Berardinis V."/>
            <person name="Cruaud C."/>
            <person name="Duprat S."/>
            <person name="Brottier P."/>
            <person name="Coutanceau J.-P."/>
            <person name="Gouzy J."/>
            <person name="Parra G."/>
            <person name="Lardier G."/>
            <person name="Chapple C."/>
            <person name="McKernan K.J."/>
            <person name="McEwan P."/>
            <person name="Bosak S."/>
            <person name="Kellis M."/>
            <person name="Volff J.-N."/>
            <person name="Guigo R."/>
            <person name="Zody M.C."/>
            <person name="Mesirov J."/>
            <person name="Lindblad-Toh K."/>
            <person name="Birren B."/>
            <person name="Nusbaum C."/>
            <person name="Kahn D."/>
            <person name="Robinson-Rechavi M."/>
            <person name="Laudet V."/>
            <person name="Schachter V."/>
            <person name="Quetier F."/>
            <person name="Saurin W."/>
            <person name="Scarpelli C."/>
            <person name="Wincker P."/>
            <person name="Lander E.S."/>
            <person name="Weissenbach J."/>
            <person name="Roest Crollius H."/>
        </authorList>
    </citation>
    <scope>NUCLEOTIDE SEQUENCE [LARGE SCALE GENOMIC DNA]</scope>
</reference>
<evidence type="ECO:0000256" key="3">
    <source>
        <dbReference type="ARBA" id="ARBA00025734"/>
    </source>
</evidence>
<feature type="region of interest" description="Disordered" evidence="4">
    <location>
        <begin position="1"/>
        <end position="31"/>
    </location>
</feature>
<organism evidence="5">
    <name type="scientific">Tetraodon nigroviridis</name>
    <name type="common">Spotted green pufferfish</name>
    <name type="synonym">Chelonodon nigroviridis</name>
    <dbReference type="NCBI Taxonomy" id="99883"/>
    <lineage>
        <taxon>Eukaryota</taxon>
        <taxon>Metazoa</taxon>
        <taxon>Chordata</taxon>
        <taxon>Craniata</taxon>
        <taxon>Vertebrata</taxon>
        <taxon>Euteleostomi</taxon>
        <taxon>Actinopterygii</taxon>
        <taxon>Neopterygii</taxon>
        <taxon>Teleostei</taxon>
        <taxon>Neoteleostei</taxon>
        <taxon>Acanthomorphata</taxon>
        <taxon>Eupercaria</taxon>
        <taxon>Tetraodontiformes</taxon>
        <taxon>Tetradontoidea</taxon>
        <taxon>Tetraodontidae</taxon>
        <taxon>Tetraodon</taxon>
    </lineage>
</organism>
<proteinExistence type="inferred from homology"/>
<feature type="compositionally biased region" description="Basic and acidic residues" evidence="4">
    <location>
        <begin position="1"/>
        <end position="17"/>
    </location>
</feature>
<dbReference type="EMBL" id="CAAE01014960">
    <property type="protein sequence ID" value="CAG06314.1"/>
    <property type="molecule type" value="Genomic_DNA"/>
</dbReference>
<dbReference type="AlphaFoldDB" id="Q4RZ68"/>
<accession>Q4RZ68</accession>
<dbReference type="PANTHER" id="PTHR10276:SF3">
    <property type="entry name" value="CORE-BINDING FACTOR SUBUNIT BETA"/>
    <property type="match status" value="1"/>
</dbReference>